<name>A0A3G9JAV7_9BACL</name>
<dbReference type="Proteomes" id="UP000275368">
    <property type="component" value="Chromosome"/>
</dbReference>
<sequence length="86" mass="10222">MVQIINTIFIGLIVSQMLNNREKYKDRKKLKKTIIIAVWSVLYFLLFAFSDNFILIFGPGVFLVIYTYIDYGRKKRLQREQSSKQP</sequence>
<evidence type="ECO:0000313" key="2">
    <source>
        <dbReference type="Proteomes" id="UP000275368"/>
    </source>
</evidence>
<reference evidence="1 2" key="1">
    <citation type="submission" date="2018-11" db="EMBL/GenBank/DDBJ databases">
        <title>Complete genome sequence of Paenibacillus baekrokdamisoli strain KCTC 33723.</title>
        <authorList>
            <person name="Kang S.W."/>
            <person name="Lee K.C."/>
            <person name="Kim K.K."/>
            <person name="Kim J.S."/>
            <person name="Kim D.S."/>
            <person name="Ko S.H."/>
            <person name="Yang S.H."/>
            <person name="Lee J.S."/>
        </authorList>
    </citation>
    <scope>NUCLEOTIDE SEQUENCE [LARGE SCALE GENOMIC DNA]</scope>
    <source>
        <strain evidence="1 2">KCTC 33723</strain>
    </source>
</reference>
<dbReference type="EMBL" id="AP019308">
    <property type="protein sequence ID" value="BBH20424.1"/>
    <property type="molecule type" value="Genomic_DNA"/>
</dbReference>
<gene>
    <name evidence="1" type="ORF">Back11_17690</name>
</gene>
<proteinExistence type="predicted"/>
<dbReference type="OrthoDB" id="9926310at2"/>
<dbReference type="AlphaFoldDB" id="A0A3G9JAV7"/>
<evidence type="ECO:0000313" key="1">
    <source>
        <dbReference type="EMBL" id="BBH20424.1"/>
    </source>
</evidence>
<keyword evidence="2" id="KW-1185">Reference proteome</keyword>
<dbReference type="RefSeq" id="WP_125655455.1">
    <property type="nucleotide sequence ID" value="NZ_AP019308.1"/>
</dbReference>
<dbReference type="KEGG" id="pbk:Back11_17690"/>
<organism evidence="1 2">
    <name type="scientific">Paenibacillus baekrokdamisoli</name>
    <dbReference type="NCBI Taxonomy" id="1712516"/>
    <lineage>
        <taxon>Bacteria</taxon>
        <taxon>Bacillati</taxon>
        <taxon>Bacillota</taxon>
        <taxon>Bacilli</taxon>
        <taxon>Bacillales</taxon>
        <taxon>Paenibacillaceae</taxon>
        <taxon>Paenibacillus</taxon>
    </lineage>
</organism>
<accession>A0A3G9JAV7</accession>
<protein>
    <submittedName>
        <fullName evidence="1">Uncharacterized protein</fullName>
    </submittedName>
</protein>